<dbReference type="InterPro" id="IPR041469">
    <property type="entry name" value="Subtilisin-like_FN3"/>
</dbReference>
<proteinExistence type="inferred from homology"/>
<dbReference type="Pfam" id="PF17766">
    <property type="entry name" value="fn3_6"/>
    <property type="match status" value="1"/>
</dbReference>
<dbReference type="AlphaFoldDB" id="A0A2I0HY55"/>
<comment type="caution">
    <text evidence="3">Lacks conserved residue(s) required for the propagation of feature annotation.</text>
</comment>
<evidence type="ECO:0000256" key="3">
    <source>
        <dbReference type="PROSITE-ProRule" id="PRU01240"/>
    </source>
</evidence>
<keyword evidence="8" id="KW-1185">Reference proteome</keyword>
<dbReference type="Gene3D" id="3.40.50.200">
    <property type="entry name" value="Peptidase S8/S53 domain"/>
    <property type="match status" value="1"/>
</dbReference>
<dbReference type="Gene3D" id="2.60.40.2310">
    <property type="match status" value="1"/>
</dbReference>
<evidence type="ECO:0000259" key="5">
    <source>
        <dbReference type="Pfam" id="PF00082"/>
    </source>
</evidence>
<evidence type="ECO:0000313" key="7">
    <source>
        <dbReference type="EMBL" id="PKI36460.1"/>
    </source>
</evidence>
<evidence type="ECO:0000256" key="2">
    <source>
        <dbReference type="ARBA" id="ARBA00022729"/>
    </source>
</evidence>
<dbReference type="PANTHER" id="PTHR10795">
    <property type="entry name" value="PROPROTEIN CONVERTASE SUBTILISIN/KEXIN"/>
    <property type="match status" value="1"/>
</dbReference>
<comment type="caution">
    <text evidence="7">The sequence shown here is derived from an EMBL/GenBank/DDBJ whole genome shotgun (WGS) entry which is preliminary data.</text>
</comment>
<dbReference type="GO" id="GO:0006508">
    <property type="term" value="P:proteolysis"/>
    <property type="evidence" value="ECO:0007669"/>
    <property type="project" value="InterPro"/>
</dbReference>
<evidence type="ECO:0000313" key="8">
    <source>
        <dbReference type="Proteomes" id="UP000233551"/>
    </source>
</evidence>
<comment type="similarity">
    <text evidence="1 3">Belongs to the peptidase S8 family.</text>
</comment>
<evidence type="ECO:0008006" key="9">
    <source>
        <dbReference type="Google" id="ProtNLM"/>
    </source>
</evidence>
<dbReference type="Proteomes" id="UP000233551">
    <property type="component" value="Unassembled WGS sequence"/>
</dbReference>
<organism evidence="7 8">
    <name type="scientific">Punica granatum</name>
    <name type="common">Pomegranate</name>
    <dbReference type="NCBI Taxonomy" id="22663"/>
    <lineage>
        <taxon>Eukaryota</taxon>
        <taxon>Viridiplantae</taxon>
        <taxon>Streptophyta</taxon>
        <taxon>Embryophyta</taxon>
        <taxon>Tracheophyta</taxon>
        <taxon>Spermatophyta</taxon>
        <taxon>Magnoliopsida</taxon>
        <taxon>eudicotyledons</taxon>
        <taxon>Gunneridae</taxon>
        <taxon>Pentapetalae</taxon>
        <taxon>rosids</taxon>
        <taxon>malvids</taxon>
        <taxon>Myrtales</taxon>
        <taxon>Lythraceae</taxon>
        <taxon>Punica</taxon>
    </lineage>
</organism>
<gene>
    <name evidence="7" type="ORF">CRG98_043151</name>
</gene>
<keyword evidence="2 4" id="KW-0732">Signal</keyword>
<feature type="chain" id="PRO_5014180602" description="Subtilisin-like protease SBT1.2" evidence="4">
    <location>
        <begin position="32"/>
        <end position="488"/>
    </location>
</feature>
<name>A0A2I0HY55_PUNGR</name>
<feature type="signal peptide" evidence="4">
    <location>
        <begin position="1"/>
        <end position="31"/>
    </location>
</feature>
<dbReference type="EMBL" id="PGOL01004856">
    <property type="protein sequence ID" value="PKI36460.1"/>
    <property type="molecule type" value="Genomic_DNA"/>
</dbReference>
<dbReference type="Pfam" id="PF00082">
    <property type="entry name" value="Peptidase_S8"/>
    <property type="match status" value="1"/>
</dbReference>
<dbReference type="InterPro" id="IPR045051">
    <property type="entry name" value="SBT"/>
</dbReference>
<dbReference type="InterPro" id="IPR036852">
    <property type="entry name" value="Peptidase_S8/S53_dom_sf"/>
</dbReference>
<evidence type="ECO:0000256" key="1">
    <source>
        <dbReference type="ARBA" id="ARBA00011073"/>
    </source>
</evidence>
<dbReference type="STRING" id="22663.A0A2I0HY55"/>
<reference evidence="7 8" key="1">
    <citation type="submission" date="2017-11" db="EMBL/GenBank/DDBJ databases">
        <title>De-novo sequencing of pomegranate (Punica granatum L.) genome.</title>
        <authorList>
            <person name="Akparov Z."/>
            <person name="Amiraslanov A."/>
            <person name="Hajiyeva S."/>
            <person name="Abbasov M."/>
            <person name="Kaur K."/>
            <person name="Hamwieh A."/>
            <person name="Solovyev V."/>
            <person name="Salamov A."/>
            <person name="Braich B."/>
            <person name="Kosarev P."/>
            <person name="Mahmoud A."/>
            <person name="Hajiyev E."/>
            <person name="Babayeva S."/>
            <person name="Izzatullayeva V."/>
            <person name="Mammadov A."/>
            <person name="Mammadov A."/>
            <person name="Sharifova S."/>
            <person name="Ojaghi J."/>
            <person name="Eynullazada K."/>
            <person name="Bayramov B."/>
            <person name="Abdulazimova A."/>
            <person name="Shahmuradov I."/>
        </authorList>
    </citation>
    <scope>NUCLEOTIDE SEQUENCE [LARGE SCALE GENOMIC DNA]</scope>
    <source>
        <strain evidence="8">cv. AG2017</strain>
        <tissue evidence="7">Leaf</tissue>
    </source>
</reference>
<evidence type="ECO:0000259" key="6">
    <source>
        <dbReference type="Pfam" id="PF17766"/>
    </source>
</evidence>
<dbReference type="InterPro" id="IPR000209">
    <property type="entry name" value="Peptidase_S8/S53_dom"/>
</dbReference>
<sequence length="488" mass="52195">MGDKKLGRSLTMKAIFLLSLVFALGFSRAAATFDESRADAKLTPLEAKALQLIEGVMFAKEEEMLPLHTTYTPACLGLNQSLPPPPAKWKGRCDFNETHCNNKIIDARNFVPSRNGRPPFYEEGHGTHTASTVAGNFGKGANAFEMADGTAVGMASLAHLSIYRVCINALCPETAILAGIDAAVSDGVDILSLSLGAPELSFIKIEVAVGAFGAIQEGIFVTCSAGNQGPTGKTLSNEAPWVLTVGVSTVDRTMSATVQLGNGAEYQGQSIFQPQDFYSRVLPLVYAGASGDSSSAQCYPGDHDYCDILTRDKKPILAEKLRPANYFATGVGHVAPARANHPGLIYDIRPGDYIPYLCGLGYKDAEVSVIAHRNIVCSQIPSIPEAQLNYPSISIVFGLSPQNYTRAVTNVGPANSSYTCRIHASAGVDVKVSPSVITFSGTHQTATYTVTFSKKPGSSNVNQYSQGSLLWVSNRRHFARRLIAVTFQ</sequence>
<dbReference type="GO" id="GO:0004252">
    <property type="term" value="F:serine-type endopeptidase activity"/>
    <property type="evidence" value="ECO:0007669"/>
    <property type="project" value="InterPro"/>
</dbReference>
<evidence type="ECO:0000256" key="4">
    <source>
        <dbReference type="SAM" id="SignalP"/>
    </source>
</evidence>
<dbReference type="PROSITE" id="PS51892">
    <property type="entry name" value="SUBTILASE"/>
    <property type="match status" value="1"/>
</dbReference>
<protein>
    <recommendedName>
        <fullName evidence="9">Subtilisin-like protease SBT1.2</fullName>
    </recommendedName>
</protein>
<feature type="domain" description="Subtilisin-like protease fibronectin type-III" evidence="6">
    <location>
        <begin position="387"/>
        <end position="485"/>
    </location>
</feature>
<dbReference type="SUPFAM" id="SSF52743">
    <property type="entry name" value="Subtilisin-like"/>
    <property type="match status" value="1"/>
</dbReference>
<accession>A0A2I0HY55</accession>
<feature type="domain" description="Peptidase S8/S53" evidence="5">
    <location>
        <begin position="113"/>
        <end position="261"/>
    </location>
</feature>